<feature type="transmembrane region" description="Helical" evidence="6">
    <location>
        <begin position="34"/>
        <end position="56"/>
    </location>
</feature>
<dbReference type="GO" id="GO:0022857">
    <property type="term" value="F:transmembrane transporter activity"/>
    <property type="evidence" value="ECO:0007669"/>
    <property type="project" value="InterPro"/>
</dbReference>
<evidence type="ECO:0000256" key="2">
    <source>
        <dbReference type="ARBA" id="ARBA00022448"/>
    </source>
</evidence>
<evidence type="ECO:0000313" key="7">
    <source>
        <dbReference type="EMBL" id="OBZ67516.1"/>
    </source>
</evidence>
<protein>
    <submittedName>
        <fullName evidence="7">Putative amino-acid permease PB24D3.02c</fullName>
    </submittedName>
</protein>
<dbReference type="PANTHER" id="PTHR45649">
    <property type="entry name" value="AMINO-ACID PERMEASE BAT1"/>
    <property type="match status" value="1"/>
</dbReference>
<dbReference type="OrthoDB" id="4476201at2759"/>
<reference evidence="7 8" key="1">
    <citation type="submission" date="2016-03" db="EMBL/GenBank/DDBJ databases">
        <title>Whole genome sequencing of Grifola frondosa 9006-11.</title>
        <authorList>
            <person name="Min B."/>
            <person name="Park H."/>
            <person name="Kim J.-G."/>
            <person name="Cho H."/>
            <person name="Oh Y.-L."/>
            <person name="Kong W.-S."/>
            <person name="Choi I.-G."/>
        </authorList>
    </citation>
    <scope>NUCLEOTIDE SEQUENCE [LARGE SCALE GENOMIC DNA]</scope>
    <source>
        <strain evidence="7 8">9006-11</strain>
    </source>
</reference>
<dbReference type="STRING" id="5627.A0A1C7LTL6"/>
<dbReference type="AlphaFoldDB" id="A0A1C7LTL6"/>
<feature type="transmembrane region" description="Helical" evidence="6">
    <location>
        <begin position="153"/>
        <end position="175"/>
    </location>
</feature>
<evidence type="ECO:0000256" key="5">
    <source>
        <dbReference type="ARBA" id="ARBA00023136"/>
    </source>
</evidence>
<feature type="transmembrane region" description="Helical" evidence="6">
    <location>
        <begin position="233"/>
        <end position="253"/>
    </location>
</feature>
<feature type="transmembrane region" description="Helical" evidence="6">
    <location>
        <begin position="435"/>
        <end position="457"/>
    </location>
</feature>
<dbReference type="InterPro" id="IPR004840">
    <property type="entry name" value="Amino_acid_permease_CS"/>
</dbReference>
<dbReference type="GO" id="GO:0006865">
    <property type="term" value="P:amino acid transport"/>
    <property type="evidence" value="ECO:0007669"/>
    <property type="project" value="InterPro"/>
</dbReference>
<dbReference type="PIRSF" id="PIRSF006060">
    <property type="entry name" value="AA_transporter"/>
    <property type="match status" value="1"/>
</dbReference>
<proteinExistence type="predicted"/>
<dbReference type="Pfam" id="PF13520">
    <property type="entry name" value="AA_permease_2"/>
    <property type="match status" value="1"/>
</dbReference>
<feature type="transmembrane region" description="Helical" evidence="6">
    <location>
        <begin position="395"/>
        <end position="414"/>
    </location>
</feature>
<sequence>MDDHTHGIPPVPKGDSELLANLGYKQELKRDFSALEVFGISFSIIGVLPGVTSVLIYAVPYGGPVSMVWGWAVCSFFLVFIALAIAELGSAVPTAGGLYFWTFMYSSPKYRNLLSWIVGYSNTITYMAGTAGVDWACAVQIMAVVSIGSDMTFVATTAQTFGLYAALLLCHAILASSATRIIARMQNVYIAVNVLLCIAVIAGIPAATRSEFRNPASYAFGGFENLSSWPDGYAFILSFLAPLWVVGGFDSSLHISEEARNANVAVPWATMCATVLGSVLGWVINVVLVFNIGTDLESIANNPIGQPMLTILFNSFGKHGTIALWSFVIVTQFIIGISFVTASSRQIWAFSRDGALPFSKLLYRVNTFTGTPVNAVWFSAACSLLLGLLAFAGPAAVGAVFTLGVVAQYLSYIIPISARFLGGQKFNPGPFSLGVASRPVAIVAVSWMTFMGVVLLFPSTPQVAQTDMNYTVVVLGGVLCLATAYYYLPVYGGSCWFQGPVANIDIHTSVESASSSEGYEDKVVYHVTDASP</sequence>
<evidence type="ECO:0000256" key="1">
    <source>
        <dbReference type="ARBA" id="ARBA00004141"/>
    </source>
</evidence>
<dbReference type="PANTHER" id="PTHR45649:SF6">
    <property type="entry name" value="GABA-SPECIFIC PERMEASE"/>
    <property type="match status" value="1"/>
</dbReference>
<feature type="transmembrane region" description="Helical" evidence="6">
    <location>
        <begin position="265"/>
        <end position="290"/>
    </location>
</feature>
<keyword evidence="2" id="KW-0813">Transport</keyword>
<evidence type="ECO:0000256" key="3">
    <source>
        <dbReference type="ARBA" id="ARBA00022692"/>
    </source>
</evidence>
<comment type="subcellular location">
    <subcellularLocation>
        <location evidence="1">Membrane</location>
        <topology evidence="1">Multi-pass membrane protein</topology>
    </subcellularLocation>
</comment>
<comment type="caution">
    <text evidence="7">The sequence shown here is derived from an EMBL/GenBank/DDBJ whole genome shotgun (WGS) entry which is preliminary data.</text>
</comment>
<evidence type="ECO:0000313" key="8">
    <source>
        <dbReference type="Proteomes" id="UP000092993"/>
    </source>
</evidence>
<keyword evidence="8" id="KW-1185">Reference proteome</keyword>
<gene>
    <name evidence="7" type="ORF">A0H81_12742</name>
</gene>
<organism evidence="7 8">
    <name type="scientific">Grifola frondosa</name>
    <name type="common">Maitake</name>
    <name type="synonym">Polyporus frondosus</name>
    <dbReference type="NCBI Taxonomy" id="5627"/>
    <lineage>
        <taxon>Eukaryota</taxon>
        <taxon>Fungi</taxon>
        <taxon>Dikarya</taxon>
        <taxon>Basidiomycota</taxon>
        <taxon>Agaricomycotina</taxon>
        <taxon>Agaricomycetes</taxon>
        <taxon>Polyporales</taxon>
        <taxon>Grifolaceae</taxon>
        <taxon>Grifola</taxon>
    </lineage>
</organism>
<name>A0A1C7LTL6_GRIFR</name>
<dbReference type="OMA" id="CMNPDVS"/>
<accession>A0A1C7LTL6</accession>
<evidence type="ECO:0000256" key="4">
    <source>
        <dbReference type="ARBA" id="ARBA00022989"/>
    </source>
</evidence>
<dbReference type="GO" id="GO:0016020">
    <property type="term" value="C:membrane"/>
    <property type="evidence" value="ECO:0007669"/>
    <property type="project" value="UniProtKB-SubCell"/>
</dbReference>
<feature type="transmembrane region" description="Helical" evidence="6">
    <location>
        <begin position="322"/>
        <end position="340"/>
    </location>
</feature>
<feature type="transmembrane region" description="Helical" evidence="6">
    <location>
        <begin position="187"/>
        <end position="207"/>
    </location>
</feature>
<feature type="transmembrane region" description="Helical" evidence="6">
    <location>
        <begin position="113"/>
        <end position="133"/>
    </location>
</feature>
<keyword evidence="3 6" id="KW-0812">Transmembrane</keyword>
<keyword evidence="4 6" id="KW-1133">Transmembrane helix</keyword>
<dbReference type="Proteomes" id="UP000092993">
    <property type="component" value="Unassembled WGS sequence"/>
</dbReference>
<feature type="transmembrane region" description="Helical" evidence="6">
    <location>
        <begin position="68"/>
        <end position="101"/>
    </location>
</feature>
<feature type="transmembrane region" description="Helical" evidence="6">
    <location>
        <begin position="469"/>
        <end position="488"/>
    </location>
</feature>
<dbReference type="EMBL" id="LUGG01000024">
    <property type="protein sequence ID" value="OBZ67516.1"/>
    <property type="molecule type" value="Genomic_DNA"/>
</dbReference>
<evidence type="ECO:0000256" key="6">
    <source>
        <dbReference type="SAM" id="Phobius"/>
    </source>
</evidence>
<keyword evidence="5 6" id="KW-0472">Membrane</keyword>
<dbReference type="Gene3D" id="1.20.1740.10">
    <property type="entry name" value="Amino acid/polyamine transporter I"/>
    <property type="match status" value="1"/>
</dbReference>
<dbReference type="InterPro" id="IPR002293">
    <property type="entry name" value="AA/rel_permease1"/>
</dbReference>
<dbReference type="PROSITE" id="PS00218">
    <property type="entry name" value="AMINO_ACID_PERMEASE_1"/>
    <property type="match status" value="1"/>
</dbReference>